<accession>A0ABX7ABT4</accession>
<evidence type="ECO:0000313" key="1">
    <source>
        <dbReference type="EMBL" id="QQO61406.1"/>
    </source>
</evidence>
<protein>
    <recommendedName>
        <fullName evidence="3">Phage protein</fullName>
    </recommendedName>
</protein>
<gene>
    <name evidence="1" type="ORF">JI723_14155</name>
</gene>
<organism evidence="1 2">
    <name type="scientific">Providencia manganoxydans</name>
    <dbReference type="NCBI Taxonomy" id="2923283"/>
    <lineage>
        <taxon>Bacteria</taxon>
        <taxon>Pseudomonadati</taxon>
        <taxon>Pseudomonadota</taxon>
        <taxon>Gammaproteobacteria</taxon>
        <taxon>Enterobacterales</taxon>
        <taxon>Morganellaceae</taxon>
        <taxon>Providencia</taxon>
    </lineage>
</organism>
<evidence type="ECO:0000313" key="2">
    <source>
        <dbReference type="Proteomes" id="UP000596157"/>
    </source>
</evidence>
<reference evidence="2" key="1">
    <citation type="submission" date="2021-01" db="EMBL/GenBank/DDBJ databases">
        <title>Providencia vermicola LLDRA6, a soil-borne Mn(II)-oxidizing bacterium, exploits a strategy of superoxide production coupled to hydrogen peroxide consumption to generate Mn oxides, as revealed by transcriptional up-regulation of genes for phenylacetic acid catabolism.</title>
        <authorList>
            <person name="Chen S."/>
            <person name="Ding Z."/>
            <person name="Chen J."/>
            <person name="Luo J."/>
            <person name="Ruan X."/>
            <person name="Li Z."/>
            <person name="Liao F."/>
            <person name="He J."/>
            <person name="Li D."/>
        </authorList>
    </citation>
    <scope>NUCLEOTIDE SEQUENCE [LARGE SCALE GENOMIC DNA]</scope>
    <source>
        <strain evidence="2">LLDRA6</strain>
    </source>
</reference>
<evidence type="ECO:0008006" key="3">
    <source>
        <dbReference type="Google" id="ProtNLM"/>
    </source>
</evidence>
<proteinExistence type="predicted"/>
<dbReference type="GeneID" id="92279883"/>
<dbReference type="EMBL" id="CP067099">
    <property type="protein sequence ID" value="QQO61406.1"/>
    <property type="molecule type" value="Genomic_DNA"/>
</dbReference>
<sequence length="68" mass="7816">MKLEVTKAQLEAIKSLTDDCAGMIGGGCEEADRIWSKHIRLIDRMLRKNGHERYFNSQGCNKRNEYEG</sequence>
<dbReference type="RefSeq" id="WP_337979522.1">
    <property type="nucleotide sequence ID" value="NZ_CP067099.1"/>
</dbReference>
<keyword evidence="2" id="KW-1185">Reference proteome</keyword>
<dbReference type="Proteomes" id="UP000596157">
    <property type="component" value="Chromosome"/>
</dbReference>
<name>A0ABX7ABT4_9GAMM</name>